<protein>
    <submittedName>
        <fullName evidence="2">Uncharacterized protein</fullName>
    </submittedName>
</protein>
<dbReference type="EMBL" id="JARKHS020033021">
    <property type="protein sequence ID" value="KAK8759467.1"/>
    <property type="molecule type" value="Genomic_DNA"/>
</dbReference>
<proteinExistence type="predicted"/>
<accession>A0AAQ4DAH7</accession>
<sequence>MGSAAGAHLLGRKKQAWPLQQFGHKASATGATALDAGGPYGARACLSSGISRSRRKEIWVSSVAMHSEPTAGHSFKPQHECRWGRRAACRLNKNHPAANGKQVPAAPENVRAGLKCQDVRLHLQRPQRGSGWRFGRRHTDGIGRPLSWEPSAVAAGGSSRCADHPSQHPWSHRRLLSDVIEKKVALPVLQLSARTSGVSSTLRLKNTQRLEEAETSSDHSEKAGGALDDATHLPGGRCIGYYWLQLVSGAGRVRPKLFNDVKQLSEATQRIRDRGAPHYKGKLLQGNSARSVRDFGLSRWTTSDVH</sequence>
<organism evidence="2 3">
    <name type="scientific">Amblyomma americanum</name>
    <name type="common">Lone star tick</name>
    <dbReference type="NCBI Taxonomy" id="6943"/>
    <lineage>
        <taxon>Eukaryota</taxon>
        <taxon>Metazoa</taxon>
        <taxon>Ecdysozoa</taxon>
        <taxon>Arthropoda</taxon>
        <taxon>Chelicerata</taxon>
        <taxon>Arachnida</taxon>
        <taxon>Acari</taxon>
        <taxon>Parasitiformes</taxon>
        <taxon>Ixodida</taxon>
        <taxon>Ixodoidea</taxon>
        <taxon>Ixodidae</taxon>
        <taxon>Amblyomminae</taxon>
        <taxon>Amblyomma</taxon>
    </lineage>
</organism>
<reference evidence="2 3" key="1">
    <citation type="journal article" date="2023" name="Arcadia Sci">
        <title>De novo assembly of a long-read Amblyomma americanum tick genome.</title>
        <authorList>
            <person name="Chou S."/>
            <person name="Poskanzer K.E."/>
            <person name="Rollins M."/>
            <person name="Thuy-Boun P.S."/>
        </authorList>
    </citation>
    <scope>NUCLEOTIDE SEQUENCE [LARGE SCALE GENOMIC DNA]</scope>
    <source>
        <strain evidence="2">F_SG_1</strain>
        <tissue evidence="2">Salivary glands</tissue>
    </source>
</reference>
<dbReference type="AlphaFoldDB" id="A0AAQ4DAH7"/>
<keyword evidence="3" id="KW-1185">Reference proteome</keyword>
<feature type="region of interest" description="Disordered" evidence="1">
    <location>
        <begin position="205"/>
        <end position="228"/>
    </location>
</feature>
<comment type="caution">
    <text evidence="2">The sequence shown here is derived from an EMBL/GenBank/DDBJ whole genome shotgun (WGS) entry which is preliminary data.</text>
</comment>
<dbReference type="Proteomes" id="UP001321473">
    <property type="component" value="Unassembled WGS sequence"/>
</dbReference>
<gene>
    <name evidence="2" type="ORF">V5799_002900</name>
</gene>
<evidence type="ECO:0000313" key="2">
    <source>
        <dbReference type="EMBL" id="KAK8759467.1"/>
    </source>
</evidence>
<evidence type="ECO:0000256" key="1">
    <source>
        <dbReference type="SAM" id="MobiDB-lite"/>
    </source>
</evidence>
<name>A0AAQ4DAH7_AMBAM</name>
<evidence type="ECO:0000313" key="3">
    <source>
        <dbReference type="Proteomes" id="UP001321473"/>
    </source>
</evidence>
<feature type="compositionally biased region" description="Basic and acidic residues" evidence="1">
    <location>
        <begin position="208"/>
        <end position="222"/>
    </location>
</feature>